<dbReference type="InterPro" id="IPR001647">
    <property type="entry name" value="HTH_TetR"/>
</dbReference>
<keyword evidence="3" id="KW-0804">Transcription</keyword>
<feature type="DNA-binding region" description="H-T-H motif" evidence="4">
    <location>
        <begin position="29"/>
        <end position="48"/>
    </location>
</feature>
<dbReference type="GO" id="GO:0003700">
    <property type="term" value="F:DNA-binding transcription factor activity"/>
    <property type="evidence" value="ECO:0007669"/>
    <property type="project" value="TreeGrafter"/>
</dbReference>
<evidence type="ECO:0000256" key="2">
    <source>
        <dbReference type="ARBA" id="ARBA00023125"/>
    </source>
</evidence>
<dbReference type="PRINTS" id="PR00455">
    <property type="entry name" value="HTHTETR"/>
</dbReference>
<evidence type="ECO:0000313" key="6">
    <source>
        <dbReference type="EMBL" id="OAV62385.1"/>
    </source>
</evidence>
<dbReference type="Gene3D" id="1.10.357.10">
    <property type="entry name" value="Tetracycline Repressor, domain 2"/>
    <property type="match status" value="1"/>
</dbReference>
<gene>
    <name evidence="6" type="ORF">A6F49_06665</name>
</gene>
<dbReference type="InterPro" id="IPR050109">
    <property type="entry name" value="HTH-type_TetR-like_transc_reg"/>
</dbReference>
<evidence type="ECO:0000256" key="1">
    <source>
        <dbReference type="ARBA" id="ARBA00023015"/>
    </source>
</evidence>
<comment type="caution">
    <text evidence="6">The sequence shown here is derived from an EMBL/GenBank/DDBJ whole genome shotgun (WGS) entry which is preliminary data.</text>
</comment>
<evidence type="ECO:0000256" key="4">
    <source>
        <dbReference type="PROSITE-ProRule" id="PRU00335"/>
    </source>
</evidence>
<dbReference type="AlphaFoldDB" id="A0A1B7M1F2"/>
<name>A0A1B7M1F2_9MICC</name>
<proteinExistence type="predicted"/>
<evidence type="ECO:0000313" key="7">
    <source>
        <dbReference type="Proteomes" id="UP000078292"/>
    </source>
</evidence>
<dbReference type="SUPFAM" id="SSF46689">
    <property type="entry name" value="Homeodomain-like"/>
    <property type="match status" value="1"/>
</dbReference>
<keyword evidence="7" id="KW-1185">Reference proteome</keyword>
<dbReference type="RefSeq" id="WP_043057094.1">
    <property type="nucleotide sequence ID" value="NZ_LXEY01000012.1"/>
</dbReference>
<dbReference type="GO" id="GO:0000976">
    <property type="term" value="F:transcription cis-regulatory region binding"/>
    <property type="evidence" value="ECO:0007669"/>
    <property type="project" value="TreeGrafter"/>
</dbReference>
<dbReference type="EMBL" id="LXEY01000012">
    <property type="protein sequence ID" value="OAV62385.1"/>
    <property type="molecule type" value="Genomic_DNA"/>
</dbReference>
<protein>
    <recommendedName>
        <fullName evidence="5">HTH tetR-type domain-containing protein</fullName>
    </recommendedName>
</protein>
<organism evidence="6 7">
    <name type="scientific">Enteractinococcus helveticum</name>
    <dbReference type="NCBI Taxonomy" id="1837282"/>
    <lineage>
        <taxon>Bacteria</taxon>
        <taxon>Bacillati</taxon>
        <taxon>Actinomycetota</taxon>
        <taxon>Actinomycetes</taxon>
        <taxon>Micrococcales</taxon>
        <taxon>Micrococcaceae</taxon>
    </lineage>
</organism>
<accession>A0A1B7M1F2</accession>
<dbReference type="STRING" id="1837282.A6F49_06665"/>
<dbReference type="Pfam" id="PF00440">
    <property type="entry name" value="TetR_N"/>
    <property type="match status" value="1"/>
</dbReference>
<keyword evidence="2 4" id="KW-0238">DNA-binding</keyword>
<dbReference type="PANTHER" id="PTHR30055">
    <property type="entry name" value="HTH-TYPE TRANSCRIPTIONAL REGULATOR RUTR"/>
    <property type="match status" value="1"/>
</dbReference>
<dbReference type="PANTHER" id="PTHR30055:SF234">
    <property type="entry name" value="HTH-TYPE TRANSCRIPTIONAL REGULATOR BETI"/>
    <property type="match status" value="1"/>
</dbReference>
<feature type="domain" description="HTH tetR-type" evidence="5">
    <location>
        <begin position="6"/>
        <end position="66"/>
    </location>
</feature>
<dbReference type="Proteomes" id="UP000078292">
    <property type="component" value="Unassembled WGS sequence"/>
</dbReference>
<evidence type="ECO:0000256" key="3">
    <source>
        <dbReference type="ARBA" id="ARBA00023163"/>
    </source>
</evidence>
<dbReference type="OrthoDB" id="3196926at2"/>
<dbReference type="InterPro" id="IPR009057">
    <property type="entry name" value="Homeodomain-like_sf"/>
</dbReference>
<reference evidence="6 7" key="1">
    <citation type="submission" date="2016-04" db="EMBL/GenBank/DDBJ databases">
        <title>First whole genome shotgun sequence of the bacterium Enteractinococcus sp. strain UASWS1574.</title>
        <authorList>
            <person name="Crovadore J."/>
            <person name="Chablais R."/>
            <person name="Lefort F."/>
        </authorList>
    </citation>
    <scope>NUCLEOTIDE SEQUENCE [LARGE SCALE GENOMIC DNA]</scope>
    <source>
        <strain evidence="6 7">UASWS1574</strain>
    </source>
</reference>
<evidence type="ECO:0000259" key="5">
    <source>
        <dbReference type="PROSITE" id="PS50977"/>
    </source>
</evidence>
<dbReference type="PROSITE" id="PS50977">
    <property type="entry name" value="HTH_TETR_2"/>
    <property type="match status" value="1"/>
</dbReference>
<keyword evidence="1" id="KW-0805">Transcription regulation</keyword>
<sequence>MRVDAYENRLRLLTACRDLIAQEGTTAVTVKEIIGHAGLSSATFFRHFGSKDAVIDEVSINRWSLLEFHARRPLDDEDDNQASLKQIIRILDLFTRMITSDDEFINATGLRIGQSPGAILPIRETFEPNFANLWVDAQRRGNIRSWAHPRDAIDMTASIRDKDRRLPMLTTLVSGLCTDVIDAEQLIYDLFSAGKNRLPLR</sequence>